<dbReference type="Proteomes" id="UP000002030">
    <property type="component" value="Chromosome"/>
</dbReference>
<organism evidence="2 3">
    <name type="scientific">Thermanaerovibrio acidaminovorans (strain ATCC 49978 / DSM 6589 / Su883)</name>
    <name type="common">Selenomonas acidaminovorans</name>
    <dbReference type="NCBI Taxonomy" id="525903"/>
    <lineage>
        <taxon>Bacteria</taxon>
        <taxon>Thermotogati</taxon>
        <taxon>Synergistota</taxon>
        <taxon>Synergistia</taxon>
        <taxon>Synergistales</taxon>
        <taxon>Synergistaceae</taxon>
        <taxon>Thermanaerovibrio</taxon>
    </lineage>
</organism>
<dbReference type="GO" id="GO:0019752">
    <property type="term" value="P:carboxylic acid metabolic process"/>
    <property type="evidence" value="ECO:0007669"/>
    <property type="project" value="UniProtKB-ARBA"/>
</dbReference>
<dbReference type="InterPro" id="IPR036291">
    <property type="entry name" value="NAD(P)-bd_dom_sf"/>
</dbReference>
<evidence type="ECO:0000256" key="1">
    <source>
        <dbReference type="ARBA" id="ARBA00008903"/>
    </source>
</evidence>
<reference evidence="2 3" key="1">
    <citation type="journal article" date="2009" name="Stand. Genomic Sci.">
        <title>Complete genome sequence of Thermanaerovibrio acidaminovorans type strain (Su883).</title>
        <authorList>
            <person name="Chovatia M."/>
            <person name="Sikorski J."/>
            <person name="Schroder M."/>
            <person name="Lapidus A."/>
            <person name="Nolan M."/>
            <person name="Tice H."/>
            <person name="Glavina Del Rio T."/>
            <person name="Copeland A."/>
            <person name="Cheng J.F."/>
            <person name="Lucas S."/>
            <person name="Chen F."/>
            <person name="Bruce D."/>
            <person name="Goodwin L."/>
            <person name="Pitluck S."/>
            <person name="Ivanova N."/>
            <person name="Mavromatis K."/>
            <person name="Ovchinnikova G."/>
            <person name="Pati A."/>
            <person name="Chen A."/>
            <person name="Palaniappan K."/>
            <person name="Land M."/>
            <person name="Hauser L."/>
            <person name="Chang Y.J."/>
            <person name="Jeffries C.D."/>
            <person name="Chain P."/>
            <person name="Saunders E."/>
            <person name="Detter J.C."/>
            <person name="Brettin T."/>
            <person name="Rohde M."/>
            <person name="Goker M."/>
            <person name="Spring S."/>
            <person name="Bristow J."/>
            <person name="Markowitz V."/>
            <person name="Hugenholtz P."/>
            <person name="Kyrpides N.C."/>
            <person name="Klenk H.P."/>
            <person name="Eisen J.A."/>
        </authorList>
    </citation>
    <scope>NUCLEOTIDE SEQUENCE [LARGE SCALE GENOMIC DNA]</scope>
    <source>
        <strain evidence="3">ATCC 49978 / DSM 6589 / Su883</strain>
    </source>
</reference>
<dbReference type="GO" id="GO:0016491">
    <property type="term" value="F:oxidoreductase activity"/>
    <property type="evidence" value="ECO:0007669"/>
    <property type="project" value="UniProtKB-ARBA"/>
</dbReference>
<dbReference type="GO" id="GO:0005737">
    <property type="term" value="C:cytoplasm"/>
    <property type="evidence" value="ECO:0007669"/>
    <property type="project" value="TreeGrafter"/>
</dbReference>
<dbReference type="Pfam" id="PF02423">
    <property type="entry name" value="OCD_Mu_crystall"/>
    <property type="match status" value="1"/>
</dbReference>
<keyword evidence="2" id="KW-0456">Lyase</keyword>
<dbReference type="PIRSF" id="PIRSF001439">
    <property type="entry name" value="CryM"/>
    <property type="match status" value="1"/>
</dbReference>
<name>D1B8J9_THEAS</name>
<evidence type="ECO:0000313" key="3">
    <source>
        <dbReference type="Proteomes" id="UP000002030"/>
    </source>
</evidence>
<keyword evidence="3" id="KW-1185">Reference proteome</keyword>
<dbReference type="STRING" id="525903.Taci_0365"/>
<dbReference type="GO" id="GO:0008473">
    <property type="term" value="F:ornithine cyclodeaminase activity"/>
    <property type="evidence" value="ECO:0007669"/>
    <property type="project" value="UniProtKB-EC"/>
</dbReference>
<dbReference type="Gene3D" id="3.30.1780.10">
    <property type="entry name" value="ornithine cyclodeaminase, domain 1"/>
    <property type="match status" value="1"/>
</dbReference>
<dbReference type="PATRIC" id="fig|525903.6.peg.369"/>
<protein>
    <submittedName>
        <fullName evidence="2">Ornithine cyclodeaminase</fullName>
        <ecNumber evidence="2">4.3.1.12</ecNumber>
    </submittedName>
</protein>
<dbReference type="FunFam" id="3.40.50.720:FF:000311">
    <property type="entry name" value="Ornithine cyclodeaminase"/>
    <property type="match status" value="1"/>
</dbReference>
<accession>D1B8J9</accession>
<proteinExistence type="inferred from homology"/>
<dbReference type="PANTHER" id="PTHR13812">
    <property type="entry name" value="KETIMINE REDUCTASE MU-CRYSTALLIN"/>
    <property type="match status" value="1"/>
</dbReference>
<dbReference type="InterPro" id="IPR003462">
    <property type="entry name" value="ODC_Mu_crystall"/>
</dbReference>
<dbReference type="SUPFAM" id="SSF51735">
    <property type="entry name" value="NAD(P)-binding Rossmann-fold domains"/>
    <property type="match status" value="1"/>
</dbReference>
<evidence type="ECO:0000313" key="2">
    <source>
        <dbReference type="EMBL" id="ACZ18602.1"/>
    </source>
</evidence>
<dbReference type="Gene3D" id="3.40.50.720">
    <property type="entry name" value="NAD(P)-binding Rossmann-like Domain"/>
    <property type="match status" value="1"/>
</dbReference>
<dbReference type="EMBL" id="CP001818">
    <property type="protein sequence ID" value="ACZ18602.1"/>
    <property type="molecule type" value="Genomic_DNA"/>
</dbReference>
<comment type="similarity">
    <text evidence="1">Belongs to the ornithine cyclodeaminase/mu-crystallin family.</text>
</comment>
<dbReference type="HOGENOM" id="CLU_042088_1_0_0"/>
<sequence>MRLIRGGVLKRVLPMSEAVKGVKRALSAWSSGSCQVPVRERLSLKLGDVLFMPASVDHVVETAGVKVISVFPGNLAQGKPSITSLMVLISSETGEVEALLDGTELTRIRTGAVTACGTELLAREDARIGALFGTGGQAMTQLEGMLHARSLEEVKVYDQFRERIMAFIEAARPMAEARGCRLVPAEDPEEAVANAMVVTTVTTSSTPVFPGAMLPMGAHVNAIGAYTPSARELDTETLTRADLVFVDNLKAVMEEAGDLLIPISEGAFGPERITGELGEILLGLKQGRSSSAQITVMKSVGFGALDVVCARRALDLALKMGLGEELEI</sequence>
<dbReference type="PANTHER" id="PTHR13812:SF19">
    <property type="entry name" value="KETIMINE REDUCTASE MU-CRYSTALLIN"/>
    <property type="match status" value="1"/>
</dbReference>
<dbReference type="AlphaFoldDB" id="D1B8J9"/>
<dbReference type="eggNOG" id="COG2423">
    <property type="taxonomic scope" value="Bacteria"/>
</dbReference>
<dbReference type="OrthoDB" id="9792005at2"/>
<gene>
    <name evidence="2" type="ordered locus">Taci_0365</name>
</gene>
<dbReference type="EC" id="4.3.1.12" evidence="2"/>
<dbReference type="InterPro" id="IPR023401">
    <property type="entry name" value="ODC_N"/>
</dbReference>
<dbReference type="KEGG" id="tai:Taci_0365"/>
<dbReference type="EnsemblBacteria" id="ACZ18602">
    <property type="protein sequence ID" value="ACZ18602"/>
    <property type="gene ID" value="Taci_0365"/>
</dbReference>